<evidence type="ECO:0000256" key="1">
    <source>
        <dbReference type="ARBA" id="ARBA00010688"/>
    </source>
</evidence>
<dbReference type="SUPFAM" id="SSF53613">
    <property type="entry name" value="Ribokinase-like"/>
    <property type="match status" value="1"/>
</dbReference>
<evidence type="ECO:0000256" key="3">
    <source>
        <dbReference type="ARBA" id="ARBA00022741"/>
    </source>
</evidence>
<organism evidence="7 8">
    <name type="scientific">Microlunatus parietis</name>
    <dbReference type="NCBI Taxonomy" id="682979"/>
    <lineage>
        <taxon>Bacteria</taxon>
        <taxon>Bacillati</taxon>
        <taxon>Actinomycetota</taxon>
        <taxon>Actinomycetes</taxon>
        <taxon>Propionibacteriales</taxon>
        <taxon>Propionibacteriaceae</taxon>
        <taxon>Microlunatus</taxon>
    </lineage>
</organism>
<dbReference type="PANTHER" id="PTHR43085">
    <property type="entry name" value="HEXOKINASE FAMILY MEMBER"/>
    <property type="match status" value="1"/>
</dbReference>
<evidence type="ECO:0000259" key="6">
    <source>
        <dbReference type="Pfam" id="PF00294"/>
    </source>
</evidence>
<dbReference type="GO" id="GO:0005524">
    <property type="term" value="F:ATP binding"/>
    <property type="evidence" value="ECO:0007669"/>
    <property type="project" value="UniProtKB-KW"/>
</dbReference>
<comment type="caution">
    <text evidence="7">The sequence shown here is derived from an EMBL/GenBank/DDBJ whole genome shotgun (WGS) entry which is preliminary data.</text>
</comment>
<dbReference type="CDD" id="cd01166">
    <property type="entry name" value="KdgK"/>
    <property type="match status" value="1"/>
</dbReference>
<accession>A0A7Y9IDZ4</accession>
<evidence type="ECO:0000256" key="4">
    <source>
        <dbReference type="ARBA" id="ARBA00022777"/>
    </source>
</evidence>
<dbReference type="RefSeq" id="WP_218871663.1">
    <property type="nucleotide sequence ID" value="NZ_JACCBU010000001.1"/>
</dbReference>
<dbReference type="Gene3D" id="3.40.1190.20">
    <property type="match status" value="1"/>
</dbReference>
<reference evidence="7 8" key="1">
    <citation type="submission" date="2020-07" db="EMBL/GenBank/DDBJ databases">
        <title>Sequencing the genomes of 1000 actinobacteria strains.</title>
        <authorList>
            <person name="Klenk H.-P."/>
        </authorList>
    </citation>
    <scope>NUCLEOTIDE SEQUENCE [LARGE SCALE GENOMIC DNA]</scope>
    <source>
        <strain evidence="7 8">DSM 22083</strain>
    </source>
</reference>
<dbReference type="EC" id="2.7.1.45" evidence="7"/>
<keyword evidence="4 7" id="KW-0418">Kinase</keyword>
<comment type="similarity">
    <text evidence="1">Belongs to the carbohydrate kinase PfkB family.</text>
</comment>
<evidence type="ECO:0000313" key="7">
    <source>
        <dbReference type="EMBL" id="NYE75132.1"/>
    </source>
</evidence>
<dbReference type="EMBL" id="JACCBU010000001">
    <property type="protein sequence ID" value="NYE75132.1"/>
    <property type="molecule type" value="Genomic_DNA"/>
</dbReference>
<dbReference type="Proteomes" id="UP000569914">
    <property type="component" value="Unassembled WGS sequence"/>
</dbReference>
<sequence length="314" mass="32851">MTDSEVVTFGEPMALLLAERDLPLDAATGFAWSIAGAESNLAIGLARLGHAVAYAGRVGDDVFGARIRRELRAEGIDVSGLITDPELPTGLLIRDSPVDRPITVHYRRSGSASTAYSVDDLPGTAIRAARLLHLTGITAALSASSFQACKTAMIMARGAGVTVTFDPNLRLRLAGPDEWARIVDELARHADLIFVGADEATMITGGVPTEKWFFERGVGTVVIKDGGNGAVEHTPGSSTAVGVRRVPLVDPVGAGDAFNTGWLSAWLRGLPVDRRLAEGAAVASLVVATHGDAIGLPDAATRDRVLAEGADIDR</sequence>
<keyword evidence="5" id="KW-0067">ATP-binding</keyword>
<dbReference type="InterPro" id="IPR029056">
    <property type="entry name" value="Ribokinase-like"/>
</dbReference>
<evidence type="ECO:0000313" key="8">
    <source>
        <dbReference type="Proteomes" id="UP000569914"/>
    </source>
</evidence>
<dbReference type="Pfam" id="PF00294">
    <property type="entry name" value="PfkB"/>
    <property type="match status" value="1"/>
</dbReference>
<dbReference type="PANTHER" id="PTHR43085:SF1">
    <property type="entry name" value="PSEUDOURIDINE KINASE-RELATED"/>
    <property type="match status" value="1"/>
</dbReference>
<feature type="domain" description="Carbohydrate kinase PfkB" evidence="6">
    <location>
        <begin position="23"/>
        <end position="298"/>
    </location>
</feature>
<protein>
    <submittedName>
        <fullName evidence="7">2-dehydro-3-deoxygluconokinase</fullName>
        <ecNumber evidence="7">2.7.1.45</ecNumber>
    </submittedName>
</protein>
<dbReference type="GO" id="GO:0008673">
    <property type="term" value="F:2-dehydro-3-deoxygluconokinase activity"/>
    <property type="evidence" value="ECO:0007669"/>
    <property type="project" value="UniProtKB-EC"/>
</dbReference>
<keyword evidence="8" id="KW-1185">Reference proteome</keyword>
<name>A0A7Y9IDZ4_9ACTN</name>
<keyword evidence="3" id="KW-0547">Nucleotide-binding</keyword>
<dbReference type="InterPro" id="IPR050306">
    <property type="entry name" value="PfkB_Carbo_kinase"/>
</dbReference>
<dbReference type="AlphaFoldDB" id="A0A7Y9IDZ4"/>
<proteinExistence type="inferred from homology"/>
<dbReference type="InterPro" id="IPR011611">
    <property type="entry name" value="PfkB_dom"/>
</dbReference>
<gene>
    <name evidence="7" type="ORF">BKA15_006461</name>
</gene>
<keyword evidence="2 7" id="KW-0808">Transferase</keyword>
<evidence type="ECO:0000256" key="2">
    <source>
        <dbReference type="ARBA" id="ARBA00022679"/>
    </source>
</evidence>
<evidence type="ECO:0000256" key="5">
    <source>
        <dbReference type="ARBA" id="ARBA00022840"/>
    </source>
</evidence>